<evidence type="ECO:0000256" key="1">
    <source>
        <dbReference type="ARBA" id="ARBA00010491"/>
    </source>
</evidence>
<name>A0A3G9GAT0_9CAUL</name>
<dbReference type="PANTHER" id="PTHR38469:SF1">
    <property type="entry name" value="PERIPLASMIC PEPTIDASE SUBFAMILY S1B"/>
    <property type="match status" value="1"/>
</dbReference>
<reference evidence="8" key="1">
    <citation type="journal article" date="2017" name="Biotechnol. Biofuels">
        <title>Evaluation of environmental bacterial communities as a factor affecting the growth of duckweed Lemna minor.</title>
        <authorList>
            <person name="Ishizawa H."/>
            <person name="Kuroda M."/>
            <person name="Morikawa M."/>
            <person name="Ike M."/>
        </authorList>
    </citation>
    <scope>NUCLEOTIDE SEQUENCE [LARGE SCALE GENOMIC DNA]</scope>
    <source>
        <strain evidence="8">M6</strain>
    </source>
</reference>
<dbReference type="PANTHER" id="PTHR38469">
    <property type="entry name" value="PERIPLASMIC PEPTIDASE SUBFAMILY S1B"/>
    <property type="match status" value="1"/>
</dbReference>
<evidence type="ECO:0000256" key="4">
    <source>
        <dbReference type="ARBA" id="ARBA00022729"/>
    </source>
</evidence>
<dbReference type="AlphaFoldDB" id="A0A3G9GAT0"/>
<dbReference type="GO" id="GO:0070009">
    <property type="term" value="F:serine-type aminopeptidase activity"/>
    <property type="evidence" value="ECO:0007669"/>
    <property type="project" value="UniProtKB-UniRule"/>
</dbReference>
<evidence type="ECO:0000313" key="8">
    <source>
        <dbReference type="Proteomes" id="UP000278756"/>
    </source>
</evidence>
<keyword evidence="5 6" id="KW-0378">Hydrolase</keyword>
<dbReference type="Proteomes" id="UP000278756">
    <property type="component" value="Chromosome 2"/>
</dbReference>
<comment type="function">
    <text evidence="6">Catalyzes the removal of dipeptides from the N-terminus of oligopeptides.</text>
</comment>
<protein>
    <recommendedName>
        <fullName evidence="6">Dipeptidyl-peptidase</fullName>
        <ecNumber evidence="6">3.4.14.-</ecNumber>
    </recommendedName>
</protein>
<evidence type="ECO:0000256" key="3">
    <source>
        <dbReference type="ARBA" id="ARBA00022670"/>
    </source>
</evidence>
<evidence type="ECO:0000256" key="5">
    <source>
        <dbReference type="ARBA" id="ARBA00022801"/>
    </source>
</evidence>
<feature type="signal peptide" evidence="6">
    <location>
        <begin position="1"/>
        <end position="29"/>
    </location>
</feature>
<dbReference type="Pfam" id="PF10459">
    <property type="entry name" value="Peptidase_S46"/>
    <property type="match status" value="1"/>
</dbReference>
<proteinExistence type="inferred from homology"/>
<dbReference type="SUPFAM" id="SSF50494">
    <property type="entry name" value="Trypsin-like serine proteases"/>
    <property type="match status" value="1"/>
</dbReference>
<feature type="chain" id="PRO_5023153785" description="Dipeptidyl-peptidase" evidence="6">
    <location>
        <begin position="30"/>
        <end position="691"/>
    </location>
</feature>
<dbReference type="InterPro" id="IPR019500">
    <property type="entry name" value="Pep_S46"/>
</dbReference>
<sequence>MSLKSVLTYGAAFALAAVMAPAAPGTALADEGMWTFDNFPAAKVKETYGVTLDKAWMDKVQAAAVRLSGCSASVVSPDGLVLTNAHCVIACAQDLSTPQTDYVNDGFLTKARTEEKTCPGQTAEILLSITDVTKDINAATKGLTGADFVKAQNVKSAELEKAGCGDDKTIRCQVISFYQGGEYKLYKYRRYTDVRLVFYPEYKAGFFGGDPDNFNFPRYNLDSGFLRLYENGQPVKTPQHLKFATTAPKENELVLVAGNPGSTSRLLTVSQLETLRDVTIPTQQLMRSELRGRLIQFGAESEANKKITVDTLTSLENGFKVFYGQQLALQDPKVMEAKRAEEVALKAGMSAEDKALYGDPWADLAAVQVTAKDLYLPYYFLDSSLNSSSLFSYARTLVRAAKERAKPSAERLPEFADTRLPLVEKRLLDKANIIPAHERIFLEFRLLKAREYLTTDNAITKLMLGKESPEGLSKRLIEGTKLGDPAVRKALWEGGLAAIQASDDPMIQYALKIDDQALALRKDYEAKVSGPTRIAAEKVAKIRFKAYGNSTYPDATFSLRLSYGKVTGWTYRGQAVPAFTQFAGLYDRATGNDPYELSPKFAAAKGKIDPKIVYNFSSTNDIIGGNSGSPVINAKAEVVGAAFDGNIHSLGGAYYYDGTINRTVTVASTAILEALDKVYDQKALVKELTGK</sequence>
<keyword evidence="2 6" id="KW-0031">Aminopeptidase</keyword>
<evidence type="ECO:0000256" key="2">
    <source>
        <dbReference type="ARBA" id="ARBA00022438"/>
    </source>
</evidence>
<dbReference type="InterPro" id="IPR009003">
    <property type="entry name" value="Peptidase_S1_PA"/>
</dbReference>
<evidence type="ECO:0000256" key="6">
    <source>
        <dbReference type="RuleBase" id="RU366067"/>
    </source>
</evidence>
<evidence type="ECO:0000313" key="7">
    <source>
        <dbReference type="EMBL" id="BBF82354.1"/>
    </source>
</evidence>
<reference evidence="8" key="2">
    <citation type="journal article" date="2017" name="Plant Physiol. Biochem.">
        <title>Differential oxidative and antioxidative response of duckweed Lemna minor toward plant growth promoting/inhibiting bacteria.</title>
        <authorList>
            <person name="Ishizawa H."/>
            <person name="Kuroda M."/>
            <person name="Morikawa M."/>
            <person name="Ike M."/>
        </authorList>
    </citation>
    <scope>NUCLEOTIDE SEQUENCE [LARGE SCALE GENOMIC DNA]</scope>
    <source>
        <strain evidence="8">M6</strain>
    </source>
</reference>
<dbReference type="GO" id="GO:0006508">
    <property type="term" value="P:proteolysis"/>
    <property type="evidence" value="ECO:0007669"/>
    <property type="project" value="UniProtKB-KW"/>
</dbReference>
<organism evidence="7 8">
    <name type="scientific">Asticcacaulis excentricus</name>
    <dbReference type="NCBI Taxonomy" id="78587"/>
    <lineage>
        <taxon>Bacteria</taxon>
        <taxon>Pseudomonadati</taxon>
        <taxon>Pseudomonadota</taxon>
        <taxon>Alphaproteobacteria</taxon>
        <taxon>Caulobacterales</taxon>
        <taxon>Caulobacteraceae</taxon>
        <taxon>Asticcacaulis</taxon>
    </lineage>
</organism>
<comment type="similarity">
    <text evidence="1 6">Belongs to the peptidase S46 family.</text>
</comment>
<dbReference type="EMBL" id="AP018828">
    <property type="protein sequence ID" value="BBF82354.1"/>
    <property type="molecule type" value="Genomic_DNA"/>
</dbReference>
<dbReference type="GO" id="GO:0043171">
    <property type="term" value="P:peptide catabolic process"/>
    <property type="evidence" value="ECO:0007669"/>
    <property type="project" value="UniProtKB-UniRule"/>
</dbReference>
<keyword evidence="6" id="KW-0720">Serine protease</keyword>
<keyword evidence="3 6" id="KW-0645">Protease</keyword>
<dbReference type="OrthoDB" id="9805367at2"/>
<dbReference type="InterPro" id="IPR043504">
    <property type="entry name" value="Peptidase_S1_PA_chymotrypsin"/>
</dbReference>
<gene>
    <name evidence="7" type="ORF">EM6_2990</name>
</gene>
<accession>A0A3G9GAT0</accession>
<keyword evidence="4 6" id="KW-0732">Signal</keyword>
<dbReference type="EC" id="3.4.14.-" evidence="6"/>
<dbReference type="RefSeq" id="WP_126423944.1">
    <property type="nucleotide sequence ID" value="NZ_AP018828.1"/>
</dbReference>
<dbReference type="Gene3D" id="2.40.10.10">
    <property type="entry name" value="Trypsin-like serine proteases"/>
    <property type="match status" value="1"/>
</dbReference>
<dbReference type="GO" id="GO:0008239">
    <property type="term" value="F:dipeptidyl-peptidase activity"/>
    <property type="evidence" value="ECO:0007669"/>
    <property type="project" value="UniProtKB-UniRule"/>
</dbReference>